<dbReference type="Proteomes" id="UP001162992">
    <property type="component" value="Chromosome 13"/>
</dbReference>
<evidence type="ECO:0000313" key="2">
    <source>
        <dbReference type="Proteomes" id="UP001162992"/>
    </source>
</evidence>
<evidence type="ECO:0000313" key="1">
    <source>
        <dbReference type="EMBL" id="KAJ7532938.1"/>
    </source>
</evidence>
<dbReference type="EMBL" id="CM055104">
    <property type="protein sequence ID" value="KAJ7532938.1"/>
    <property type="molecule type" value="Genomic_DNA"/>
</dbReference>
<accession>A0ACC2BT50</accession>
<gene>
    <name evidence="1" type="ORF">O6H91_13G026400</name>
</gene>
<comment type="caution">
    <text evidence="1">The sequence shown here is derived from an EMBL/GenBank/DDBJ whole genome shotgun (WGS) entry which is preliminary data.</text>
</comment>
<name>A0ACC2BT50_DIPCM</name>
<organism evidence="1 2">
    <name type="scientific">Diphasiastrum complanatum</name>
    <name type="common">Issler's clubmoss</name>
    <name type="synonym">Lycopodium complanatum</name>
    <dbReference type="NCBI Taxonomy" id="34168"/>
    <lineage>
        <taxon>Eukaryota</taxon>
        <taxon>Viridiplantae</taxon>
        <taxon>Streptophyta</taxon>
        <taxon>Embryophyta</taxon>
        <taxon>Tracheophyta</taxon>
        <taxon>Lycopodiopsida</taxon>
        <taxon>Lycopodiales</taxon>
        <taxon>Lycopodiaceae</taxon>
        <taxon>Lycopodioideae</taxon>
        <taxon>Diphasiastrum</taxon>
    </lineage>
</organism>
<sequence>MEEIVSGSAEEWAGLAPELFGLVLQRVQKGREEAGEGRRVVSLAGVCQQWRRFVQEGCSAPLVETGLLQFPADLLQPGPIHSPVQCLLKRKRNGVVLYHAPAGADKRREFLMAARRIWHPLGSRYIISRDRKKFSTAAPSYLGKLKSNFWRSDFFLSRPKSELGSDDVDDALVKIKTFSARIQYAEHIVNGIRQRRISCSLPQPSKDPGSNVPDIFCQSPLISNSFQSWFRWNCISPVLDYERAYSSFRNMHRQPERRYSVNGVIADSQNESSEVNVRRNTSVPLDLRSKVPAWDMHQRCWSLDFKGRASMPSMHNFQIISASSSSSEDQSTTSSEEIIVLQVGKIGKRLYTLDFCYPLSAFQAFAICLSSFATNVGLER</sequence>
<reference evidence="2" key="1">
    <citation type="journal article" date="2024" name="Proc. Natl. Acad. Sci. U.S.A.">
        <title>Extraordinary preservation of gene collinearity over three hundred million years revealed in homosporous lycophytes.</title>
        <authorList>
            <person name="Li C."/>
            <person name="Wickell D."/>
            <person name="Kuo L.Y."/>
            <person name="Chen X."/>
            <person name="Nie B."/>
            <person name="Liao X."/>
            <person name="Peng D."/>
            <person name="Ji J."/>
            <person name="Jenkins J."/>
            <person name="Williams M."/>
            <person name="Shu S."/>
            <person name="Plott C."/>
            <person name="Barry K."/>
            <person name="Rajasekar S."/>
            <person name="Grimwood J."/>
            <person name="Han X."/>
            <person name="Sun S."/>
            <person name="Hou Z."/>
            <person name="He W."/>
            <person name="Dai G."/>
            <person name="Sun C."/>
            <person name="Schmutz J."/>
            <person name="Leebens-Mack J.H."/>
            <person name="Li F.W."/>
            <person name="Wang L."/>
        </authorList>
    </citation>
    <scope>NUCLEOTIDE SEQUENCE [LARGE SCALE GENOMIC DNA]</scope>
    <source>
        <strain evidence="2">cv. PW_Plant_1</strain>
    </source>
</reference>
<proteinExistence type="predicted"/>
<keyword evidence="2" id="KW-1185">Reference proteome</keyword>
<protein>
    <submittedName>
        <fullName evidence="1">Uncharacterized protein</fullName>
    </submittedName>
</protein>